<comment type="caution">
    <text evidence="2">The sequence shown here is derived from an EMBL/GenBank/DDBJ whole genome shotgun (WGS) entry which is preliminary data.</text>
</comment>
<organism evidence="2 3">
    <name type="scientific">Paludibacterium paludis</name>
    <dbReference type="NCBI Taxonomy" id="1225769"/>
    <lineage>
        <taxon>Bacteria</taxon>
        <taxon>Pseudomonadati</taxon>
        <taxon>Pseudomonadota</taxon>
        <taxon>Betaproteobacteria</taxon>
        <taxon>Neisseriales</taxon>
        <taxon>Chromobacteriaceae</taxon>
        <taxon>Paludibacterium</taxon>
    </lineage>
</organism>
<dbReference type="InterPro" id="IPR021344">
    <property type="entry name" value="DUF2970"/>
</dbReference>
<proteinExistence type="predicted"/>
<keyword evidence="3" id="KW-1185">Reference proteome</keyword>
<keyword evidence="1" id="KW-1133">Transmembrane helix</keyword>
<evidence type="ECO:0008006" key="4">
    <source>
        <dbReference type="Google" id="ProtNLM"/>
    </source>
</evidence>
<dbReference type="Proteomes" id="UP000645257">
    <property type="component" value="Unassembled WGS sequence"/>
</dbReference>
<evidence type="ECO:0000313" key="3">
    <source>
        <dbReference type="Proteomes" id="UP000645257"/>
    </source>
</evidence>
<dbReference type="Pfam" id="PF11174">
    <property type="entry name" value="DUF2970"/>
    <property type="match status" value="1"/>
</dbReference>
<evidence type="ECO:0000313" key="2">
    <source>
        <dbReference type="EMBL" id="GGY15496.1"/>
    </source>
</evidence>
<reference evidence="2" key="1">
    <citation type="journal article" date="2014" name="Int. J. Syst. Evol. Microbiol.">
        <title>Complete genome sequence of Corynebacterium casei LMG S-19264T (=DSM 44701T), isolated from a smear-ripened cheese.</title>
        <authorList>
            <consortium name="US DOE Joint Genome Institute (JGI-PGF)"/>
            <person name="Walter F."/>
            <person name="Albersmeier A."/>
            <person name="Kalinowski J."/>
            <person name="Ruckert C."/>
        </authorList>
    </citation>
    <scope>NUCLEOTIDE SEQUENCE</scope>
    <source>
        <strain evidence="2">KCTC 32182</strain>
    </source>
</reference>
<accession>A0A918P2A1</accession>
<dbReference type="AlphaFoldDB" id="A0A918P2A1"/>
<gene>
    <name evidence="2" type="ORF">GCM10011289_18450</name>
</gene>
<evidence type="ECO:0000256" key="1">
    <source>
        <dbReference type="SAM" id="Phobius"/>
    </source>
</evidence>
<dbReference type="RefSeq" id="WP_189533571.1">
    <property type="nucleotide sequence ID" value="NZ_BMYX01000009.1"/>
</dbReference>
<name>A0A918P2A1_9NEIS</name>
<dbReference type="EMBL" id="BMYX01000009">
    <property type="protein sequence ID" value="GGY15496.1"/>
    <property type="molecule type" value="Genomic_DNA"/>
</dbReference>
<reference evidence="2" key="2">
    <citation type="submission" date="2020-09" db="EMBL/GenBank/DDBJ databases">
        <authorList>
            <person name="Sun Q."/>
            <person name="Kim S."/>
        </authorList>
    </citation>
    <scope>NUCLEOTIDE SEQUENCE</scope>
    <source>
        <strain evidence="2">KCTC 32182</strain>
    </source>
</reference>
<keyword evidence="1" id="KW-0472">Membrane</keyword>
<protein>
    <recommendedName>
        <fullName evidence="4">DUF2970 domain-containing protein</fullName>
    </recommendedName>
</protein>
<sequence length="64" mass="6681">MTGVWRAIGAVLSAFFGVRKSGAAARDVRLPVWQIAVGVIVLLGGFIAVLLFVVSWAVRNAAVG</sequence>
<keyword evidence="1" id="KW-0812">Transmembrane</keyword>
<feature type="transmembrane region" description="Helical" evidence="1">
    <location>
        <begin position="35"/>
        <end position="58"/>
    </location>
</feature>